<keyword evidence="3" id="KW-1185">Reference proteome</keyword>
<reference evidence="2" key="2">
    <citation type="submission" date="2020-09" db="EMBL/GenBank/DDBJ databases">
        <authorList>
            <person name="Sun Q."/>
            <person name="Ohkuma M."/>
        </authorList>
    </citation>
    <scope>NUCLEOTIDE SEQUENCE</scope>
    <source>
        <strain evidence="2">JCM 4122</strain>
    </source>
</reference>
<name>A0A919BN83_STRFL</name>
<comment type="caution">
    <text evidence="2">The sequence shown here is derived from an EMBL/GenBank/DDBJ whole genome shotgun (WGS) entry which is preliminary data.</text>
</comment>
<accession>A0A919BN83</accession>
<proteinExistence type="predicted"/>
<gene>
    <name evidence="2" type="ORF">GCM10017667_32030</name>
</gene>
<feature type="compositionally biased region" description="Basic residues" evidence="1">
    <location>
        <begin position="38"/>
        <end position="49"/>
    </location>
</feature>
<organism evidence="2 3">
    <name type="scientific">Streptomyces filamentosus</name>
    <name type="common">Streptomyces roseosporus</name>
    <dbReference type="NCBI Taxonomy" id="67294"/>
    <lineage>
        <taxon>Bacteria</taxon>
        <taxon>Bacillati</taxon>
        <taxon>Actinomycetota</taxon>
        <taxon>Actinomycetes</taxon>
        <taxon>Kitasatosporales</taxon>
        <taxon>Streptomycetaceae</taxon>
        <taxon>Streptomyces</taxon>
    </lineage>
</organism>
<protein>
    <submittedName>
        <fullName evidence="2">Uncharacterized protein</fullName>
    </submittedName>
</protein>
<evidence type="ECO:0000313" key="2">
    <source>
        <dbReference type="EMBL" id="GHF98824.1"/>
    </source>
</evidence>
<reference evidence="2" key="1">
    <citation type="journal article" date="2014" name="Int. J. Syst. Evol. Microbiol.">
        <title>Complete genome sequence of Corynebacterium casei LMG S-19264T (=DSM 44701T), isolated from a smear-ripened cheese.</title>
        <authorList>
            <consortium name="US DOE Joint Genome Institute (JGI-PGF)"/>
            <person name="Walter F."/>
            <person name="Albersmeier A."/>
            <person name="Kalinowski J."/>
            <person name="Ruckert C."/>
        </authorList>
    </citation>
    <scope>NUCLEOTIDE SEQUENCE</scope>
    <source>
        <strain evidence="2">JCM 4122</strain>
    </source>
</reference>
<dbReference type="AlphaFoldDB" id="A0A919BN83"/>
<evidence type="ECO:0000313" key="3">
    <source>
        <dbReference type="Proteomes" id="UP000632849"/>
    </source>
</evidence>
<evidence type="ECO:0000256" key="1">
    <source>
        <dbReference type="SAM" id="MobiDB-lite"/>
    </source>
</evidence>
<dbReference type="EMBL" id="BNBE01000001">
    <property type="protein sequence ID" value="GHF98824.1"/>
    <property type="molecule type" value="Genomic_DNA"/>
</dbReference>
<dbReference type="Proteomes" id="UP000632849">
    <property type="component" value="Unassembled WGS sequence"/>
</dbReference>
<feature type="region of interest" description="Disordered" evidence="1">
    <location>
        <begin position="35"/>
        <end position="61"/>
    </location>
</feature>
<sequence length="102" mass="11097">MPPKWREGHPTVNSMPDLGVMFHLIRLLCPEKGLLKPRPGKVRSSRAPKHGGGTWSPPRPRDRTVIRIASMAGSQQDPCLARLSGQTDDTAGSAGGMCHGFW</sequence>